<dbReference type="SUPFAM" id="SSF46785">
    <property type="entry name" value="Winged helix' DNA-binding domain"/>
    <property type="match status" value="1"/>
</dbReference>
<dbReference type="RefSeq" id="WP_307412149.1">
    <property type="nucleotide sequence ID" value="NZ_JAUSTW010000008.1"/>
</dbReference>
<evidence type="ECO:0000313" key="3">
    <source>
        <dbReference type="Proteomes" id="UP001224122"/>
    </source>
</evidence>
<organism evidence="2 3">
    <name type="scientific">Neobacillus ginsengisoli</name>
    <dbReference type="NCBI Taxonomy" id="904295"/>
    <lineage>
        <taxon>Bacteria</taxon>
        <taxon>Bacillati</taxon>
        <taxon>Bacillota</taxon>
        <taxon>Bacilli</taxon>
        <taxon>Bacillales</taxon>
        <taxon>Bacillaceae</taxon>
        <taxon>Neobacillus</taxon>
    </lineage>
</organism>
<keyword evidence="3" id="KW-1185">Reference proteome</keyword>
<dbReference type="InterPro" id="IPR036388">
    <property type="entry name" value="WH-like_DNA-bd_sf"/>
</dbReference>
<dbReference type="Proteomes" id="UP001224122">
    <property type="component" value="Unassembled WGS sequence"/>
</dbReference>
<reference evidence="2 3" key="1">
    <citation type="submission" date="2023-07" db="EMBL/GenBank/DDBJ databases">
        <title>Genomic Encyclopedia of Type Strains, Phase IV (KMG-IV): sequencing the most valuable type-strain genomes for metagenomic binning, comparative biology and taxonomic classification.</title>
        <authorList>
            <person name="Goeker M."/>
        </authorList>
    </citation>
    <scope>NUCLEOTIDE SEQUENCE [LARGE SCALE GENOMIC DNA]</scope>
    <source>
        <strain evidence="2 3">DSM 27594</strain>
    </source>
</reference>
<dbReference type="EMBL" id="JAUSTW010000008">
    <property type="protein sequence ID" value="MDQ0201131.1"/>
    <property type="molecule type" value="Genomic_DNA"/>
</dbReference>
<dbReference type="InterPro" id="IPR036390">
    <property type="entry name" value="WH_DNA-bd_sf"/>
</dbReference>
<accession>A0ABT9Y057</accession>
<gene>
    <name evidence="2" type="ORF">J2S10_004337</name>
</gene>
<evidence type="ECO:0000313" key="2">
    <source>
        <dbReference type="EMBL" id="MDQ0201131.1"/>
    </source>
</evidence>
<proteinExistence type="predicted"/>
<dbReference type="InterPro" id="IPR000835">
    <property type="entry name" value="HTH_MarR-typ"/>
</dbReference>
<evidence type="ECO:0000259" key="1">
    <source>
        <dbReference type="Pfam" id="PF01047"/>
    </source>
</evidence>
<dbReference type="Gene3D" id="1.10.10.10">
    <property type="entry name" value="Winged helix-like DNA-binding domain superfamily/Winged helix DNA-binding domain"/>
    <property type="match status" value="1"/>
</dbReference>
<dbReference type="Pfam" id="PF01047">
    <property type="entry name" value="MarR"/>
    <property type="match status" value="1"/>
</dbReference>
<comment type="caution">
    <text evidence="2">The sequence shown here is derived from an EMBL/GenBank/DDBJ whole genome shotgun (WGS) entry which is preliminary data.</text>
</comment>
<feature type="domain" description="HTH marR-type" evidence="1">
    <location>
        <begin position="10"/>
        <end position="56"/>
    </location>
</feature>
<name>A0ABT9Y057_9BACI</name>
<protein>
    <submittedName>
        <fullName evidence="2">ArsR family transcriptional regulator</fullName>
    </submittedName>
</protein>
<sequence length="227" mass="25828">MGLSIEQLPETRQTILRTLKCDGPATIAELASRLEMTREAIRQHLLQLEYEGWIGRNLKRDPGNGGGRPSTCYSLTSEGDHLFPKHYDSLTVEVLDTVADQLGPEALIQVLSMMTEARVREWETRLKGLSLTERIEALKEIYLEDDSFMEVDHSGDGLYLIERNCPFLNVAKRRPILCSVTVTALTRLLGYRVIRQERFQNGDGRCAFRVLLNEPIQKGSYDFIPET</sequence>